<name>A0AAU7CH10_9BACT</name>
<evidence type="ECO:0000256" key="1">
    <source>
        <dbReference type="SAM" id="MobiDB-lite"/>
    </source>
</evidence>
<protein>
    <submittedName>
        <fullName evidence="2">Uncharacterized protein</fullName>
    </submittedName>
</protein>
<dbReference type="EMBL" id="CP155447">
    <property type="protein sequence ID" value="XBH04232.1"/>
    <property type="molecule type" value="Genomic_DNA"/>
</dbReference>
<feature type="region of interest" description="Disordered" evidence="1">
    <location>
        <begin position="24"/>
        <end position="62"/>
    </location>
</feature>
<reference evidence="2" key="1">
    <citation type="submission" date="2024-05" db="EMBL/GenBank/DDBJ databases">
        <title>Planctomycetes of the genus Singulisphaera possess chitinolytic capabilities.</title>
        <authorList>
            <person name="Ivanova A."/>
        </authorList>
    </citation>
    <scope>NUCLEOTIDE SEQUENCE</scope>
    <source>
        <strain evidence="2">Ch08T</strain>
    </source>
</reference>
<evidence type="ECO:0000313" key="2">
    <source>
        <dbReference type="EMBL" id="XBH04232.1"/>
    </source>
</evidence>
<sequence length="62" mass="7061">MSGFNQAHPHLECVICDDNDACLPRWEDDGGGMDQPPSYPQTLEEDSEQRHGHHDRRIDGPF</sequence>
<accession>A0AAU7CH10</accession>
<dbReference type="AlphaFoldDB" id="A0AAU7CH10"/>
<organism evidence="2">
    <name type="scientific">Singulisphaera sp. Ch08</name>
    <dbReference type="NCBI Taxonomy" id="3120278"/>
    <lineage>
        <taxon>Bacteria</taxon>
        <taxon>Pseudomonadati</taxon>
        <taxon>Planctomycetota</taxon>
        <taxon>Planctomycetia</taxon>
        <taxon>Isosphaerales</taxon>
        <taxon>Isosphaeraceae</taxon>
        <taxon>Singulisphaera</taxon>
    </lineage>
</organism>
<proteinExistence type="predicted"/>
<gene>
    <name evidence="2" type="ORF">V5E97_38960</name>
</gene>
<dbReference type="RefSeq" id="WP_406696983.1">
    <property type="nucleotide sequence ID" value="NZ_CP155447.1"/>
</dbReference>